<dbReference type="InterPro" id="IPR028889">
    <property type="entry name" value="USP"/>
</dbReference>
<dbReference type="Proteomes" id="UP000297703">
    <property type="component" value="Unassembled WGS sequence"/>
</dbReference>
<dbReference type="Pfam" id="PF00443">
    <property type="entry name" value="UCH"/>
    <property type="match status" value="1"/>
</dbReference>
<evidence type="ECO:0000256" key="1">
    <source>
        <dbReference type="ARBA" id="ARBA00000707"/>
    </source>
</evidence>
<evidence type="ECO:0000256" key="3">
    <source>
        <dbReference type="ARBA" id="ARBA00022801"/>
    </source>
</evidence>
<dbReference type="PROSITE" id="PS00973">
    <property type="entry name" value="USP_2"/>
    <property type="match status" value="1"/>
</dbReference>
<keyword evidence="3" id="KW-0378">Hydrolase</keyword>
<proteinExistence type="predicted"/>
<dbReference type="AlphaFoldDB" id="A0A4D9F112"/>
<dbReference type="InterPro" id="IPR050185">
    <property type="entry name" value="Ub_carboxyl-term_hydrolase"/>
</dbReference>
<comment type="catalytic activity">
    <reaction evidence="1">
        <text>Thiol-dependent hydrolysis of ester, thioester, amide, peptide and isopeptide bonds formed by the C-terminal Gly of ubiquitin (a 76-residue protein attached to proteins as an intracellular targeting signal).</text>
        <dbReference type="EC" id="3.4.19.12"/>
    </reaction>
</comment>
<dbReference type="PROSITE" id="PS00972">
    <property type="entry name" value="USP_1"/>
    <property type="match status" value="1"/>
</dbReference>
<keyword evidence="6" id="KW-1185">Reference proteome</keyword>
<dbReference type="GO" id="GO:0004843">
    <property type="term" value="F:cysteine-type deubiquitinase activity"/>
    <property type="evidence" value="ECO:0007669"/>
    <property type="project" value="UniProtKB-EC"/>
</dbReference>
<evidence type="ECO:0000256" key="2">
    <source>
        <dbReference type="ARBA" id="ARBA00012759"/>
    </source>
</evidence>
<reference evidence="5 6" key="2">
    <citation type="submission" date="2019-04" db="EMBL/GenBank/DDBJ databases">
        <title>The genome sequence of big-headed turtle.</title>
        <authorList>
            <person name="Gong S."/>
        </authorList>
    </citation>
    <scope>NUCLEOTIDE SEQUENCE [LARGE SCALE GENOMIC DNA]</scope>
    <source>
        <strain evidence="5">DO16091913</strain>
        <tissue evidence="5">Muscle</tissue>
    </source>
</reference>
<name>A0A4D9F112_9SAUR</name>
<dbReference type="EMBL" id="QXTE01000017">
    <property type="protein sequence ID" value="TFK13068.1"/>
    <property type="molecule type" value="Genomic_DNA"/>
</dbReference>
<dbReference type="STRING" id="55544.A0A4D9F112"/>
<dbReference type="CDD" id="cd02674">
    <property type="entry name" value="Peptidase_C19R"/>
    <property type="match status" value="1"/>
</dbReference>
<comment type="caution">
    <text evidence="5">The sequence shown here is derived from an EMBL/GenBank/DDBJ whole genome shotgun (WGS) entry which is preliminary data.</text>
</comment>
<evidence type="ECO:0000313" key="6">
    <source>
        <dbReference type="Proteomes" id="UP000297703"/>
    </source>
</evidence>
<accession>A0A4D9F112</accession>
<dbReference type="EC" id="3.4.19.12" evidence="2"/>
<gene>
    <name evidence="5" type="ORF">DR999_PMT03491</name>
</gene>
<dbReference type="PANTHER" id="PTHR21646">
    <property type="entry name" value="UBIQUITIN CARBOXYL-TERMINAL HYDROLASE"/>
    <property type="match status" value="1"/>
</dbReference>
<organism evidence="5 6">
    <name type="scientific">Platysternon megacephalum</name>
    <name type="common">big-headed turtle</name>
    <dbReference type="NCBI Taxonomy" id="55544"/>
    <lineage>
        <taxon>Eukaryota</taxon>
        <taxon>Metazoa</taxon>
        <taxon>Chordata</taxon>
        <taxon>Craniata</taxon>
        <taxon>Vertebrata</taxon>
        <taxon>Euteleostomi</taxon>
        <taxon>Archelosauria</taxon>
        <taxon>Testudinata</taxon>
        <taxon>Testudines</taxon>
        <taxon>Cryptodira</taxon>
        <taxon>Durocryptodira</taxon>
        <taxon>Testudinoidea</taxon>
        <taxon>Platysternidae</taxon>
        <taxon>Platysternon</taxon>
    </lineage>
</organism>
<dbReference type="Gene3D" id="3.90.70.10">
    <property type="entry name" value="Cysteine proteinases"/>
    <property type="match status" value="2"/>
</dbReference>
<dbReference type="GO" id="GO:0016579">
    <property type="term" value="P:protein deubiquitination"/>
    <property type="evidence" value="ECO:0007669"/>
    <property type="project" value="InterPro"/>
</dbReference>
<sequence length="351" mass="39967">MNRKDADAKVFQEIHLLQARLTRNFQKVYTCAQTLCVKKCQVQMNGAQSYSDLDLALLLDLETGSETVHLEHSKDSSEESNDETSQLYQGLTGLRNLGNTCYMNAVLQCLCCISPLVEYFLSGKYVTALHKENGEVATAFAYLMADMWLGEFECVSPEVFRSVIGDLCPAFTKKTQQDAQEFLIYVLNELHEALKKDCLECFFQQDTLTWNNQIHCSFCGTKQDAAVKANIGKAPKMVIFHLKRFDYQGSYKRKLGTNIYYPLSNLDLSPYIYPLFRKNPKYNLCAVVNHFGYLDGGHYTAFCKHTLTQNWYSFDDAQVSEIPQSSVQSAAAYLLFYSCKAFSVPTKTHKY</sequence>
<dbReference type="SUPFAM" id="SSF54001">
    <property type="entry name" value="Cysteine proteinases"/>
    <property type="match status" value="1"/>
</dbReference>
<evidence type="ECO:0000313" key="5">
    <source>
        <dbReference type="EMBL" id="TFK13068.1"/>
    </source>
</evidence>
<dbReference type="InterPro" id="IPR038765">
    <property type="entry name" value="Papain-like_cys_pep_sf"/>
</dbReference>
<evidence type="ECO:0000259" key="4">
    <source>
        <dbReference type="PROSITE" id="PS50235"/>
    </source>
</evidence>
<dbReference type="InterPro" id="IPR001394">
    <property type="entry name" value="Peptidase_C19_UCH"/>
</dbReference>
<reference evidence="5 6" key="1">
    <citation type="submission" date="2019-04" db="EMBL/GenBank/DDBJ databases">
        <title>Draft genome of the big-headed turtle Platysternon megacephalum.</title>
        <authorList>
            <person name="Gong S."/>
        </authorList>
    </citation>
    <scope>NUCLEOTIDE SEQUENCE [LARGE SCALE GENOMIC DNA]</scope>
    <source>
        <strain evidence="5">DO16091913</strain>
        <tissue evidence="5">Muscle</tissue>
    </source>
</reference>
<feature type="domain" description="USP" evidence="4">
    <location>
        <begin position="92"/>
        <end position="340"/>
    </location>
</feature>
<dbReference type="InterPro" id="IPR018200">
    <property type="entry name" value="USP_CS"/>
</dbReference>
<dbReference type="PANTHER" id="PTHR21646:SF11">
    <property type="entry name" value="INACTIVE UBIQUITIN CARBOXYL-TERMINAL HYDROLASE 50"/>
    <property type="match status" value="1"/>
</dbReference>
<dbReference type="OrthoDB" id="292964at2759"/>
<dbReference type="PROSITE" id="PS50235">
    <property type="entry name" value="USP_3"/>
    <property type="match status" value="1"/>
</dbReference>
<protein>
    <recommendedName>
        <fullName evidence="2">ubiquitinyl hydrolase 1</fullName>
        <ecNumber evidence="2">3.4.19.12</ecNumber>
    </recommendedName>
</protein>